<evidence type="ECO:0000313" key="13">
    <source>
        <dbReference type="Proteomes" id="UP000253490"/>
    </source>
</evidence>
<evidence type="ECO:0000256" key="5">
    <source>
        <dbReference type="ARBA" id="ARBA00022840"/>
    </source>
</evidence>
<keyword evidence="4 9" id="KW-0547">Nucleotide-binding</keyword>
<proteinExistence type="inferred from homology"/>
<comment type="similarity">
    <text evidence="2 9">Belongs to the type II topoisomerase GyrA/ParC subunit family.</text>
</comment>
<sequence length="823" mass="93456">MDNMDMEKHDKVLPIDIEHEMKKSYIDYAMSVIVGRALPDVRDGLKPVHRRIIYAMSELGLSPEKSYRKCARIVGDVLGKYHPHGDSSVYDALVRMAQDFNYRYLLVNGHGNFGSIDGDSAAAMRYTEAKMAKITVELLRDINKNTVDWMPNFDETQKEPMVLPARYPNLLVNGSSGIAVGMATNIPPHNLNEVINATIHLIDHPDSSIQDLIQYVKGPDFPTGGIILGREGMKSAYTTGRGRIKIRAKTQIEDITNTRQRIVITEIPYMVNKSRLVEKIADLVKEKRVEGISDLRDETDRNGIRIVIDLKRDFNAEIILNQLYKHTQLQDTFGVIMLALVDNQPKVLNLKEMLGYYIDHQKEVIVRRTQFDLQKAEDRAHILEGLRIALDNIDRVITIIRSSKNGEVAKDGLMAEFALSEKQAQAILDMRLQRLTGLEREKIDLEYSELMEKIAEYKRILSDDKFIFEVIKEELLQVKEKYGDERRTAFEEDYEDISIEDLIDEEDVVITMTHVGYIKRISASTYTAQKRGGKGITALSTRDNDFVNYLFTTTTHHYILFFTNKGKVYRLKAYEIPEASRQARGTAIVNILQLEQDEEVTTVIPIKEFVDDFYLLMSTKNGIIKRTDLSQYDSSRKNGLIAITLNEGDELISVELTDGNQEVIMGTKNGYAIRFSENEIRVVGRTAIGVKGISLREDDEVIGVGILDQDKYILCVTENGYGKLTDDSAYRAQNRAGKGIQTYKITNKTGSLVGIIICDKEDEIMMINNQGIIIRIKTSDISVMGRSTQGVRLMKLEKNEKIISVTKVISEDEDEDIDIDSEE</sequence>
<dbReference type="AlphaFoldDB" id="A0A366I4W3"/>
<dbReference type="HAMAP" id="MF_01897">
    <property type="entry name" value="GyrA"/>
    <property type="match status" value="1"/>
</dbReference>
<gene>
    <name evidence="9" type="primary">gyrA</name>
    <name evidence="12" type="ORF">DES36_11293</name>
</gene>
<dbReference type="InterPro" id="IPR050220">
    <property type="entry name" value="Type_II_DNA_Topoisomerases"/>
</dbReference>
<dbReference type="NCBIfam" id="TIGR01063">
    <property type="entry name" value="gyrA"/>
    <property type="match status" value="1"/>
</dbReference>
<dbReference type="InterPro" id="IPR013757">
    <property type="entry name" value="Topo_IIA_A_a_sf"/>
</dbReference>
<keyword evidence="6 9" id="KW-0799">Topoisomerase</keyword>
<dbReference type="EMBL" id="QNRX01000012">
    <property type="protein sequence ID" value="RBP62120.1"/>
    <property type="molecule type" value="Genomic_DNA"/>
</dbReference>
<dbReference type="Gene3D" id="3.30.1360.40">
    <property type="match status" value="1"/>
</dbReference>
<dbReference type="Proteomes" id="UP000253490">
    <property type="component" value="Unassembled WGS sequence"/>
</dbReference>
<evidence type="ECO:0000256" key="7">
    <source>
        <dbReference type="ARBA" id="ARBA00023125"/>
    </source>
</evidence>
<keyword evidence="5 9" id="KW-0067">ATP-binding</keyword>
<comment type="caution">
    <text evidence="12">The sequence shown here is derived from an EMBL/GenBank/DDBJ whole genome shotgun (WGS) entry which is preliminary data.</text>
</comment>
<dbReference type="FunFam" id="3.30.1360.40:FF:000002">
    <property type="entry name" value="DNA gyrase subunit A"/>
    <property type="match status" value="1"/>
</dbReference>
<comment type="catalytic activity">
    <reaction evidence="1 9 10">
        <text>ATP-dependent breakage, passage and rejoining of double-stranded DNA.</text>
        <dbReference type="EC" id="5.6.2.2"/>
    </reaction>
</comment>
<evidence type="ECO:0000313" key="12">
    <source>
        <dbReference type="EMBL" id="RBP62120.1"/>
    </source>
</evidence>
<keyword evidence="3 9" id="KW-0963">Cytoplasm</keyword>
<dbReference type="GO" id="GO:0006261">
    <property type="term" value="P:DNA-templated DNA replication"/>
    <property type="evidence" value="ECO:0007669"/>
    <property type="project" value="UniProtKB-UniRule"/>
</dbReference>
<dbReference type="InterPro" id="IPR013758">
    <property type="entry name" value="Topo_IIA_A/C_ab"/>
</dbReference>
<feature type="domain" description="Topo IIA-type catalytic" evidence="11">
    <location>
        <begin position="38"/>
        <end position="502"/>
    </location>
</feature>
<organism evidence="12 13">
    <name type="scientific">Alkalibaculum bacchi</name>
    <dbReference type="NCBI Taxonomy" id="645887"/>
    <lineage>
        <taxon>Bacteria</taxon>
        <taxon>Bacillati</taxon>
        <taxon>Bacillota</taxon>
        <taxon>Clostridia</taxon>
        <taxon>Eubacteriales</taxon>
        <taxon>Eubacteriaceae</taxon>
        <taxon>Alkalibaculum</taxon>
    </lineage>
</organism>
<dbReference type="InterPro" id="IPR035516">
    <property type="entry name" value="Gyrase/topoIV_suA_C"/>
</dbReference>
<dbReference type="Pfam" id="PF03989">
    <property type="entry name" value="DNA_gyraseA_C"/>
    <property type="match status" value="6"/>
</dbReference>
<dbReference type="SMART" id="SM00434">
    <property type="entry name" value="TOP4c"/>
    <property type="match status" value="1"/>
</dbReference>
<dbReference type="InterPro" id="IPR002205">
    <property type="entry name" value="Topo_IIA_dom_A"/>
</dbReference>
<dbReference type="Gene3D" id="1.10.268.10">
    <property type="entry name" value="Topoisomerase, domain 3"/>
    <property type="match status" value="1"/>
</dbReference>
<dbReference type="GO" id="GO:0006265">
    <property type="term" value="P:DNA topological change"/>
    <property type="evidence" value="ECO:0007669"/>
    <property type="project" value="UniProtKB-UniRule"/>
</dbReference>
<comment type="subunit">
    <text evidence="9">Heterotetramer, composed of two GyrA and two GyrB chains. In the heterotetramer, GyrA contains the active site tyrosine that forms a transient covalent intermediate with DNA, while GyrB binds cofactors and catalyzes ATP hydrolysis.</text>
</comment>
<dbReference type="OrthoDB" id="9806486at2"/>
<dbReference type="PANTHER" id="PTHR43493">
    <property type="entry name" value="DNA GYRASE/TOPOISOMERASE SUBUNIT A"/>
    <property type="match status" value="1"/>
</dbReference>
<dbReference type="GO" id="GO:0005524">
    <property type="term" value="F:ATP binding"/>
    <property type="evidence" value="ECO:0007669"/>
    <property type="project" value="UniProtKB-UniRule"/>
</dbReference>
<evidence type="ECO:0000256" key="10">
    <source>
        <dbReference type="PROSITE-ProRule" id="PRU01384"/>
    </source>
</evidence>
<keyword evidence="8 9" id="KW-0413">Isomerase</keyword>
<dbReference type="FunFam" id="1.10.268.10:FF:000001">
    <property type="entry name" value="DNA gyrase subunit A"/>
    <property type="match status" value="1"/>
</dbReference>
<dbReference type="EC" id="5.6.2.2" evidence="9"/>
<dbReference type="SUPFAM" id="SSF101904">
    <property type="entry name" value="GyrA/ParC C-terminal domain-like"/>
    <property type="match status" value="1"/>
</dbReference>
<dbReference type="SUPFAM" id="SSF56719">
    <property type="entry name" value="Type II DNA topoisomerase"/>
    <property type="match status" value="1"/>
</dbReference>
<dbReference type="PROSITE" id="PS52040">
    <property type="entry name" value="TOPO_IIA"/>
    <property type="match status" value="1"/>
</dbReference>
<evidence type="ECO:0000256" key="8">
    <source>
        <dbReference type="ARBA" id="ARBA00023235"/>
    </source>
</evidence>
<dbReference type="GO" id="GO:0009330">
    <property type="term" value="C:DNA topoisomerase type II (double strand cut, ATP-hydrolyzing) complex"/>
    <property type="evidence" value="ECO:0007669"/>
    <property type="project" value="TreeGrafter"/>
</dbReference>
<evidence type="ECO:0000256" key="2">
    <source>
        <dbReference type="ARBA" id="ARBA00008263"/>
    </source>
</evidence>
<dbReference type="GO" id="GO:0005737">
    <property type="term" value="C:cytoplasm"/>
    <property type="evidence" value="ECO:0007669"/>
    <property type="project" value="UniProtKB-SubCell"/>
</dbReference>
<dbReference type="NCBIfam" id="NF004043">
    <property type="entry name" value="PRK05560.1"/>
    <property type="match status" value="1"/>
</dbReference>
<comment type="subcellular location">
    <subcellularLocation>
        <location evidence="9">Cytoplasm</location>
    </subcellularLocation>
</comment>
<dbReference type="InterPro" id="IPR006691">
    <property type="entry name" value="GyrA/parC_rep"/>
</dbReference>
<dbReference type="NCBIfam" id="NF004044">
    <property type="entry name" value="PRK05561.1"/>
    <property type="match status" value="1"/>
</dbReference>
<dbReference type="CDD" id="cd00187">
    <property type="entry name" value="TOP4c"/>
    <property type="match status" value="1"/>
</dbReference>
<evidence type="ECO:0000259" key="11">
    <source>
        <dbReference type="PROSITE" id="PS52040"/>
    </source>
</evidence>
<name>A0A366I4W3_9FIRM</name>
<dbReference type="GO" id="GO:0003677">
    <property type="term" value="F:DNA binding"/>
    <property type="evidence" value="ECO:0007669"/>
    <property type="project" value="UniProtKB-UniRule"/>
</dbReference>
<evidence type="ECO:0000256" key="9">
    <source>
        <dbReference type="HAMAP-Rule" id="MF_01897"/>
    </source>
</evidence>
<evidence type="ECO:0000256" key="4">
    <source>
        <dbReference type="ARBA" id="ARBA00022741"/>
    </source>
</evidence>
<dbReference type="RefSeq" id="WP_113921054.1">
    <property type="nucleotide sequence ID" value="NZ_CALNCS010000102.1"/>
</dbReference>
<keyword evidence="7 9" id="KW-0238">DNA-binding</keyword>
<dbReference type="PANTHER" id="PTHR43493:SF5">
    <property type="entry name" value="DNA GYRASE SUBUNIT A, CHLOROPLASTIC_MITOCHONDRIAL"/>
    <property type="match status" value="1"/>
</dbReference>
<dbReference type="FunFam" id="2.120.10.90:FF:000004">
    <property type="entry name" value="DNA gyrase subunit A"/>
    <property type="match status" value="1"/>
</dbReference>
<feature type="active site" description="O-(5'-phospho-DNA)-tyrosine intermediate" evidence="9 10">
    <location>
        <position position="126"/>
    </location>
</feature>
<dbReference type="GO" id="GO:0034335">
    <property type="term" value="F:DNA negative supercoiling activity"/>
    <property type="evidence" value="ECO:0007669"/>
    <property type="project" value="UniProtKB-ARBA"/>
</dbReference>
<feature type="short sequence motif" description="GyrA-box" evidence="9">
    <location>
        <begin position="529"/>
        <end position="535"/>
    </location>
</feature>
<dbReference type="GO" id="GO:0005694">
    <property type="term" value="C:chromosome"/>
    <property type="evidence" value="ECO:0007669"/>
    <property type="project" value="InterPro"/>
</dbReference>
<evidence type="ECO:0000256" key="6">
    <source>
        <dbReference type="ARBA" id="ARBA00023029"/>
    </source>
</evidence>
<dbReference type="Gene3D" id="2.120.10.90">
    <property type="entry name" value="DNA gyrase/topoisomerase IV, subunit A, C-terminal"/>
    <property type="match status" value="1"/>
</dbReference>
<protein>
    <recommendedName>
        <fullName evidence="9">DNA gyrase subunit A</fullName>
        <ecNumber evidence="9">5.6.2.2</ecNumber>
    </recommendedName>
</protein>
<dbReference type="Gene3D" id="3.90.199.10">
    <property type="entry name" value="Topoisomerase II, domain 5"/>
    <property type="match status" value="1"/>
</dbReference>
<dbReference type="InterPro" id="IPR005743">
    <property type="entry name" value="GyrA"/>
</dbReference>
<accession>A0A366I4W3</accession>
<comment type="function">
    <text evidence="9">A type II topoisomerase that negatively supercoils closed circular double-stranded (ds) DNA in an ATP-dependent manner to modulate DNA topology and maintain chromosomes in an underwound state. Negative supercoiling favors strand separation, and DNA replication, transcription, recombination and repair, all of which involve strand separation. Also able to catalyze the interconversion of other topological isomers of dsDNA rings, including catenanes and knotted rings. Type II topoisomerases break and join 2 DNA strands simultaneously in an ATP-dependent manner.</text>
</comment>
<dbReference type="Pfam" id="PF00521">
    <property type="entry name" value="DNA_topoisoIV"/>
    <property type="match status" value="1"/>
</dbReference>
<comment type="miscellaneous">
    <text evidence="9">Few gyrases are as efficient as E.coli at forming negative supercoils. Not all organisms have 2 type II topoisomerases; in organisms with a single type II topoisomerase this enzyme also has to decatenate newly replicated chromosomes.</text>
</comment>
<dbReference type="FunFam" id="3.90.199.10:FF:000001">
    <property type="entry name" value="DNA gyrase subunit A"/>
    <property type="match status" value="1"/>
</dbReference>
<evidence type="ECO:0000256" key="3">
    <source>
        <dbReference type="ARBA" id="ARBA00022490"/>
    </source>
</evidence>
<evidence type="ECO:0000256" key="1">
    <source>
        <dbReference type="ARBA" id="ARBA00000185"/>
    </source>
</evidence>
<keyword evidence="13" id="KW-1185">Reference proteome</keyword>
<reference evidence="12 13" key="1">
    <citation type="submission" date="2018-06" db="EMBL/GenBank/DDBJ databases">
        <title>Genomic Encyclopedia of Type Strains, Phase IV (KMG-IV): sequencing the most valuable type-strain genomes for metagenomic binning, comparative biology and taxonomic classification.</title>
        <authorList>
            <person name="Goeker M."/>
        </authorList>
    </citation>
    <scope>NUCLEOTIDE SEQUENCE [LARGE SCALE GENOMIC DNA]</scope>
    <source>
        <strain evidence="12 13">DSM 22112</strain>
    </source>
</reference>
<dbReference type="InterPro" id="IPR013760">
    <property type="entry name" value="Topo_IIA-like_dom_sf"/>
</dbReference>